<dbReference type="RefSeq" id="WP_144349569.1">
    <property type="nucleotide sequence ID" value="NZ_CP036259.1"/>
</dbReference>
<dbReference type="KEGG" id="sted:SPTER_13060"/>
<accession>A0A517DRQ4</accession>
<dbReference type="Proteomes" id="UP000320776">
    <property type="component" value="Chromosome"/>
</dbReference>
<protein>
    <submittedName>
        <fullName evidence="1">Uncharacterized protein</fullName>
    </submittedName>
</protein>
<gene>
    <name evidence="1" type="ORF">SPTER_13060</name>
</gene>
<dbReference type="EMBL" id="CP036259">
    <property type="protein sequence ID" value="QDR79997.1"/>
    <property type="molecule type" value="Genomic_DNA"/>
</dbReference>
<reference evidence="1 2" key="1">
    <citation type="submission" date="2019-02" db="EMBL/GenBank/DDBJ databases">
        <title>Closed genome of Sporomusa termitida DSM 4440.</title>
        <authorList>
            <person name="Poehlein A."/>
            <person name="Daniel R."/>
        </authorList>
    </citation>
    <scope>NUCLEOTIDE SEQUENCE [LARGE SCALE GENOMIC DNA]</scope>
    <source>
        <strain evidence="1 2">DSM 4440</strain>
    </source>
</reference>
<evidence type="ECO:0000313" key="2">
    <source>
        <dbReference type="Proteomes" id="UP000320776"/>
    </source>
</evidence>
<keyword evidence="2" id="KW-1185">Reference proteome</keyword>
<name>A0A517DRQ4_9FIRM</name>
<dbReference type="AlphaFoldDB" id="A0A517DRQ4"/>
<proteinExistence type="predicted"/>
<organism evidence="1 2">
    <name type="scientific">Sporomusa termitida</name>
    <dbReference type="NCBI Taxonomy" id="2377"/>
    <lineage>
        <taxon>Bacteria</taxon>
        <taxon>Bacillati</taxon>
        <taxon>Bacillota</taxon>
        <taxon>Negativicutes</taxon>
        <taxon>Selenomonadales</taxon>
        <taxon>Sporomusaceae</taxon>
        <taxon>Sporomusa</taxon>
    </lineage>
</organism>
<evidence type="ECO:0000313" key="1">
    <source>
        <dbReference type="EMBL" id="QDR79997.1"/>
    </source>
</evidence>
<sequence length="124" mass="13882">MLAYENFSKIKQAIAAETVEKTITLGNVLKVAKSLELFKIHVILADSIDSDNAGGVQNDVIADKFLGSEQRLQLVFIERLCIGTYKKQRTIAILNLAIDRIGTDEIYLVPELAIDISEWRYKAV</sequence>